<name>A0AAV3QLP7_LITER</name>
<dbReference type="EMBL" id="BAABME010005209">
    <property type="protein sequence ID" value="GAA0164969.1"/>
    <property type="molecule type" value="Genomic_DNA"/>
</dbReference>
<sequence>MVLLGKDCNDRSFLALLEGAKGSDNSLFTRYIKLTSARETLSKQQVRTLLASESALNRTLISHIEEPKTVIRDKILECNMLNSVYAIRQEHLYGVDIVNGIQGARHV</sequence>
<proteinExistence type="predicted"/>
<reference evidence="1 2" key="1">
    <citation type="submission" date="2024-01" db="EMBL/GenBank/DDBJ databases">
        <title>The complete chloroplast genome sequence of Lithospermum erythrorhizon: insights into the phylogenetic relationship among Boraginaceae species and the maternal lineages of purple gromwells.</title>
        <authorList>
            <person name="Okada T."/>
            <person name="Watanabe K."/>
        </authorList>
    </citation>
    <scope>NUCLEOTIDE SEQUENCE [LARGE SCALE GENOMIC DNA]</scope>
</reference>
<keyword evidence="2" id="KW-1185">Reference proteome</keyword>
<protein>
    <submittedName>
        <fullName evidence="1">Uncharacterized protein</fullName>
    </submittedName>
</protein>
<dbReference type="Proteomes" id="UP001454036">
    <property type="component" value="Unassembled WGS sequence"/>
</dbReference>
<evidence type="ECO:0000313" key="1">
    <source>
        <dbReference type="EMBL" id="GAA0164969.1"/>
    </source>
</evidence>
<organism evidence="1 2">
    <name type="scientific">Lithospermum erythrorhizon</name>
    <name type="common">Purple gromwell</name>
    <name type="synonym">Lithospermum officinale var. erythrorhizon</name>
    <dbReference type="NCBI Taxonomy" id="34254"/>
    <lineage>
        <taxon>Eukaryota</taxon>
        <taxon>Viridiplantae</taxon>
        <taxon>Streptophyta</taxon>
        <taxon>Embryophyta</taxon>
        <taxon>Tracheophyta</taxon>
        <taxon>Spermatophyta</taxon>
        <taxon>Magnoliopsida</taxon>
        <taxon>eudicotyledons</taxon>
        <taxon>Gunneridae</taxon>
        <taxon>Pentapetalae</taxon>
        <taxon>asterids</taxon>
        <taxon>lamiids</taxon>
        <taxon>Boraginales</taxon>
        <taxon>Boraginaceae</taxon>
        <taxon>Boraginoideae</taxon>
        <taxon>Lithospermeae</taxon>
        <taxon>Lithospermum</taxon>
    </lineage>
</organism>
<comment type="caution">
    <text evidence="1">The sequence shown here is derived from an EMBL/GenBank/DDBJ whole genome shotgun (WGS) entry which is preliminary data.</text>
</comment>
<evidence type="ECO:0000313" key="2">
    <source>
        <dbReference type="Proteomes" id="UP001454036"/>
    </source>
</evidence>
<gene>
    <name evidence="1" type="ORF">LIER_20486</name>
</gene>
<dbReference type="AlphaFoldDB" id="A0AAV3QLP7"/>
<accession>A0AAV3QLP7</accession>